<dbReference type="Proteomes" id="UP000281261">
    <property type="component" value="Unassembled WGS sequence"/>
</dbReference>
<evidence type="ECO:0000313" key="2">
    <source>
        <dbReference type="Proteomes" id="UP000281261"/>
    </source>
</evidence>
<accession>A0A420ZDH6</accession>
<sequence>MGESTLREIKLSQSRWFQRELAMFEKINKFCGGASIVPDTAETVWRPGYGSHHRLMPSGLGWELLLEGCRRAGIKYNYRSYFFQSLPTEAGIIHCDFEKILLTTDSDSRPFMLYYSDQKRWVREQGGDIPTSVEETLYILLRFYLEQNRVPFAAFCIRCRNSAQEFRGIPAVEWQAEKGLAVVYTSNHPSCCATVIPRKLFTIPQIIVPSSSP</sequence>
<dbReference type="EMBL" id="QMNG01000001">
    <property type="protein sequence ID" value="RLC37821.1"/>
    <property type="molecule type" value="Genomic_DNA"/>
</dbReference>
<name>A0A420ZDH6_UNCK3</name>
<dbReference type="AlphaFoldDB" id="A0A420ZDH6"/>
<reference evidence="1 2" key="1">
    <citation type="submission" date="2018-06" db="EMBL/GenBank/DDBJ databases">
        <title>Extensive metabolic versatility and redundancy in microbially diverse, dynamic hydrothermal sediments.</title>
        <authorList>
            <person name="Dombrowski N."/>
            <person name="Teske A."/>
            <person name="Baker B.J."/>
        </authorList>
    </citation>
    <scope>NUCLEOTIDE SEQUENCE [LARGE SCALE GENOMIC DNA]</scope>
    <source>
        <strain evidence="1">B79_G16</strain>
    </source>
</reference>
<organism evidence="1 2">
    <name type="scientific">candidate division Kazan bacterium</name>
    <dbReference type="NCBI Taxonomy" id="2202143"/>
    <lineage>
        <taxon>Bacteria</taxon>
        <taxon>Bacteria division Kazan-3B-28</taxon>
    </lineage>
</organism>
<evidence type="ECO:0000313" key="1">
    <source>
        <dbReference type="EMBL" id="RLC37821.1"/>
    </source>
</evidence>
<protein>
    <submittedName>
        <fullName evidence="1">Uncharacterized protein</fullName>
    </submittedName>
</protein>
<gene>
    <name evidence="1" type="ORF">DRH29_00165</name>
</gene>
<proteinExistence type="predicted"/>
<comment type="caution">
    <text evidence="1">The sequence shown here is derived from an EMBL/GenBank/DDBJ whole genome shotgun (WGS) entry which is preliminary data.</text>
</comment>